<name>A0A816BI04_9BILA</name>
<dbReference type="Proteomes" id="UP000663829">
    <property type="component" value="Unassembled WGS sequence"/>
</dbReference>
<dbReference type="Proteomes" id="UP000677228">
    <property type="component" value="Unassembled WGS sequence"/>
</dbReference>
<evidence type="ECO:0000313" key="4">
    <source>
        <dbReference type="EMBL" id="CAF4349037.1"/>
    </source>
</evidence>
<dbReference type="Proteomes" id="UP000681722">
    <property type="component" value="Unassembled WGS sequence"/>
</dbReference>
<evidence type="ECO:0000313" key="2">
    <source>
        <dbReference type="EMBL" id="CAF1557815.1"/>
    </source>
</evidence>
<dbReference type="AlphaFoldDB" id="A0A816BI04"/>
<keyword evidence="6" id="KW-1185">Reference proteome</keyword>
<feature type="compositionally biased region" description="Low complexity" evidence="1">
    <location>
        <begin position="9"/>
        <end position="22"/>
    </location>
</feature>
<proteinExistence type="predicted"/>
<dbReference type="EMBL" id="CAJOBC010104726">
    <property type="protein sequence ID" value="CAF4493530.1"/>
    <property type="molecule type" value="Genomic_DNA"/>
</dbReference>
<organism evidence="3 6">
    <name type="scientific">Didymodactylos carnosus</name>
    <dbReference type="NCBI Taxonomy" id="1234261"/>
    <lineage>
        <taxon>Eukaryota</taxon>
        <taxon>Metazoa</taxon>
        <taxon>Spiralia</taxon>
        <taxon>Gnathifera</taxon>
        <taxon>Rotifera</taxon>
        <taxon>Eurotatoria</taxon>
        <taxon>Bdelloidea</taxon>
        <taxon>Philodinida</taxon>
        <taxon>Philodinidae</taxon>
        <taxon>Didymodactylos</taxon>
    </lineage>
</organism>
<protein>
    <submittedName>
        <fullName evidence="3">Uncharacterized protein</fullName>
    </submittedName>
</protein>
<evidence type="ECO:0000256" key="1">
    <source>
        <dbReference type="SAM" id="MobiDB-lite"/>
    </source>
</evidence>
<feature type="region of interest" description="Disordered" evidence="1">
    <location>
        <begin position="1"/>
        <end position="40"/>
    </location>
</feature>
<comment type="caution">
    <text evidence="3">The sequence shown here is derived from an EMBL/GenBank/DDBJ whole genome shotgun (WGS) entry which is preliminary data.</text>
</comment>
<reference evidence="3" key="1">
    <citation type="submission" date="2021-02" db="EMBL/GenBank/DDBJ databases">
        <authorList>
            <person name="Nowell W R."/>
        </authorList>
    </citation>
    <scope>NUCLEOTIDE SEQUENCE</scope>
</reference>
<dbReference type="Proteomes" id="UP000682733">
    <property type="component" value="Unassembled WGS sequence"/>
</dbReference>
<gene>
    <name evidence="3" type="ORF">GPM918_LOCUS43062</name>
    <name evidence="2" type="ORF">OVA965_LOCUS39646</name>
    <name evidence="5" type="ORF">SRO942_LOCUS44457</name>
    <name evidence="4" type="ORF">TMI583_LOCUS40979</name>
</gene>
<evidence type="ECO:0000313" key="6">
    <source>
        <dbReference type="Proteomes" id="UP000663829"/>
    </source>
</evidence>
<evidence type="ECO:0000313" key="5">
    <source>
        <dbReference type="EMBL" id="CAF4493530.1"/>
    </source>
</evidence>
<feature type="compositionally biased region" description="Basic and acidic residues" evidence="1">
    <location>
        <begin position="29"/>
        <end position="38"/>
    </location>
</feature>
<accession>A0A816BI04</accession>
<dbReference type="EMBL" id="CAJNOK010041408">
    <property type="protein sequence ID" value="CAF1557815.1"/>
    <property type="molecule type" value="Genomic_DNA"/>
</dbReference>
<evidence type="ECO:0000313" key="3">
    <source>
        <dbReference type="EMBL" id="CAF1610670.1"/>
    </source>
</evidence>
<sequence>MQFSRTNMIPNQKQQIQNIPPNSNTSVRQQEHRARQETTRQQPILPVIRQRYRTYSEIERDHKYWKAFGFPEYMDEVYSDTLLEAYEWEQIYPKERWEQEQLNEFQGFAAIEQLHLMEGEIQQQNQINEAKEMPEEEQEETNQQLI</sequence>
<dbReference type="EMBL" id="CAJOBA010063971">
    <property type="protein sequence ID" value="CAF4349037.1"/>
    <property type="molecule type" value="Genomic_DNA"/>
</dbReference>
<dbReference type="EMBL" id="CAJNOQ010037976">
    <property type="protein sequence ID" value="CAF1610670.1"/>
    <property type="molecule type" value="Genomic_DNA"/>
</dbReference>
<dbReference type="OrthoDB" id="10065889at2759"/>